<keyword evidence="7" id="KW-0807">Transducer</keyword>
<dbReference type="InterPro" id="IPR043458">
    <property type="entry name" value="GPR158/179"/>
</dbReference>
<evidence type="ECO:0000256" key="3">
    <source>
        <dbReference type="ARBA" id="ARBA00022475"/>
    </source>
</evidence>
<dbReference type="AlphaFoldDB" id="A0A2G9SIZ7"/>
<protein>
    <submittedName>
        <fullName evidence="8">Uncharacterized protein</fullName>
    </submittedName>
</protein>
<comment type="similarity">
    <text evidence="2">Belongs to the G-protein coupled receptor 3 family.</text>
</comment>
<dbReference type="GO" id="GO:0004930">
    <property type="term" value="F:G protein-coupled receptor activity"/>
    <property type="evidence" value="ECO:0007669"/>
    <property type="project" value="UniProtKB-KW"/>
</dbReference>
<dbReference type="GO" id="GO:0005886">
    <property type="term" value="C:plasma membrane"/>
    <property type="evidence" value="ECO:0007669"/>
    <property type="project" value="UniProtKB-SubCell"/>
</dbReference>
<evidence type="ECO:0000256" key="1">
    <source>
        <dbReference type="ARBA" id="ARBA00004651"/>
    </source>
</evidence>
<comment type="subcellular location">
    <subcellularLocation>
        <location evidence="1">Cell membrane</location>
        <topology evidence="1">Multi-pass membrane protein</topology>
    </subcellularLocation>
</comment>
<dbReference type="Proteomes" id="UP000228934">
    <property type="component" value="Unassembled WGS sequence"/>
</dbReference>
<evidence type="ECO:0000256" key="6">
    <source>
        <dbReference type="ARBA" id="ARBA00023180"/>
    </source>
</evidence>
<sequence>MDSGNNGEFAKRSACGCPLTNARRAYVLHVSSYFCAGAVTCVMELVLCPLLSMSHVTWDWQYTMRSLYLLHSIYSGEVCYGSITSTGLDTSSVLHSHTWDSHNDTYFTVCAQGGPLQEEIAAEVYEDELDLRRSRSNLNSSITSAWSEHSLDPDDIRVRTEM</sequence>
<gene>
    <name evidence="8" type="ORF">AB205_0124600</name>
</gene>
<evidence type="ECO:0000313" key="9">
    <source>
        <dbReference type="Proteomes" id="UP000228934"/>
    </source>
</evidence>
<name>A0A2G9SIZ7_AQUCT</name>
<evidence type="ECO:0000256" key="7">
    <source>
        <dbReference type="ARBA" id="ARBA00023224"/>
    </source>
</evidence>
<keyword evidence="3" id="KW-0472">Membrane</keyword>
<evidence type="ECO:0000256" key="5">
    <source>
        <dbReference type="ARBA" id="ARBA00023170"/>
    </source>
</evidence>
<evidence type="ECO:0000256" key="4">
    <source>
        <dbReference type="ARBA" id="ARBA00023040"/>
    </source>
</evidence>
<evidence type="ECO:0000256" key="2">
    <source>
        <dbReference type="ARBA" id="ARBA00007242"/>
    </source>
</evidence>
<reference evidence="9" key="1">
    <citation type="journal article" date="2017" name="Nat. Commun.">
        <title>The North American bullfrog draft genome provides insight into hormonal regulation of long noncoding RNA.</title>
        <authorList>
            <person name="Hammond S.A."/>
            <person name="Warren R.L."/>
            <person name="Vandervalk B.P."/>
            <person name="Kucuk E."/>
            <person name="Khan H."/>
            <person name="Gibb E.A."/>
            <person name="Pandoh P."/>
            <person name="Kirk H."/>
            <person name="Zhao Y."/>
            <person name="Jones M."/>
            <person name="Mungall A.J."/>
            <person name="Coope R."/>
            <person name="Pleasance S."/>
            <person name="Moore R.A."/>
            <person name="Holt R.A."/>
            <person name="Round J.M."/>
            <person name="Ohora S."/>
            <person name="Walle B.V."/>
            <person name="Veldhoen N."/>
            <person name="Helbing C.C."/>
            <person name="Birol I."/>
        </authorList>
    </citation>
    <scope>NUCLEOTIDE SEQUENCE [LARGE SCALE GENOMIC DNA]</scope>
</reference>
<keyword evidence="3" id="KW-1003">Cell membrane</keyword>
<evidence type="ECO:0000313" key="8">
    <source>
        <dbReference type="EMBL" id="PIO40136.1"/>
    </source>
</evidence>
<dbReference type="PANTHER" id="PTHR32546:SF7">
    <property type="entry name" value="G-PROTEIN COUPLED RECEPTOR 179-RELATED"/>
    <property type="match status" value="1"/>
</dbReference>
<dbReference type="PANTHER" id="PTHR32546">
    <property type="entry name" value="G-PROTEIN COUPLED RECEPTOR 158-RELATED"/>
    <property type="match status" value="1"/>
</dbReference>
<keyword evidence="6" id="KW-0325">Glycoprotein</keyword>
<dbReference type="EMBL" id="KV925114">
    <property type="protein sequence ID" value="PIO40136.1"/>
    <property type="molecule type" value="Genomic_DNA"/>
</dbReference>
<proteinExistence type="inferred from homology"/>
<keyword evidence="5" id="KW-0675">Receptor</keyword>
<keyword evidence="9" id="KW-1185">Reference proteome</keyword>
<accession>A0A2G9SIZ7</accession>
<dbReference type="OrthoDB" id="5823771at2759"/>
<keyword evidence="4" id="KW-0297">G-protein coupled receptor</keyword>
<organism evidence="8 9">
    <name type="scientific">Aquarana catesbeiana</name>
    <name type="common">American bullfrog</name>
    <name type="synonym">Rana catesbeiana</name>
    <dbReference type="NCBI Taxonomy" id="8400"/>
    <lineage>
        <taxon>Eukaryota</taxon>
        <taxon>Metazoa</taxon>
        <taxon>Chordata</taxon>
        <taxon>Craniata</taxon>
        <taxon>Vertebrata</taxon>
        <taxon>Euteleostomi</taxon>
        <taxon>Amphibia</taxon>
        <taxon>Batrachia</taxon>
        <taxon>Anura</taxon>
        <taxon>Neobatrachia</taxon>
        <taxon>Ranoidea</taxon>
        <taxon>Ranidae</taxon>
        <taxon>Aquarana</taxon>
    </lineage>
</organism>